<reference evidence="2 3" key="1">
    <citation type="submission" date="2024-10" db="EMBL/GenBank/DDBJ databases">
        <authorList>
            <person name="Kim D."/>
        </authorList>
    </citation>
    <scope>NUCLEOTIDE SEQUENCE [LARGE SCALE GENOMIC DNA]</scope>
    <source>
        <strain evidence="2">BH-2024</strain>
    </source>
</reference>
<feature type="transmembrane region" description="Helical" evidence="1">
    <location>
        <begin position="271"/>
        <end position="288"/>
    </location>
</feature>
<feature type="transmembrane region" description="Helical" evidence="1">
    <location>
        <begin position="65"/>
        <end position="86"/>
    </location>
</feature>
<feature type="transmembrane region" description="Helical" evidence="1">
    <location>
        <begin position="106"/>
        <end position="130"/>
    </location>
</feature>
<proteinExistence type="predicted"/>
<feature type="transmembrane region" description="Helical" evidence="1">
    <location>
        <begin position="150"/>
        <end position="171"/>
    </location>
</feature>
<sequence>MDVISSSSVVPSSSTVLLDFVLLFEHILSLCAKFGSVSLMSALLYIAHFRKGKLRVDSLSPCMQLYLVAQTLCSAMGIPYVFYMLFWALPHIWYGQHDAPYYSPHVLFWTGIIEISYITAAPCLVTLLTIERCLILKMGANFNVSWLKHLFFGLGTLTFIGLWASTFILYLRELPLQLDKVSNCKTTSCETIRTLSIHSVAPKVVVGLINVVCCFGFLLMLRSFGTPVNLKNRVVKMAIFTEILFNTLPALGALLFNWSTGLVMANYVGELSISACPVDAFICAVIYWRNLVKRGGVAQQQQQNNINLMMLAKPMTTVDNRNVDRRQTIR</sequence>
<dbReference type="Proteomes" id="UP001620626">
    <property type="component" value="Unassembled WGS sequence"/>
</dbReference>
<gene>
    <name evidence="2" type="ORF">niasHT_034045</name>
</gene>
<protein>
    <submittedName>
        <fullName evidence="2">Uncharacterized protein</fullName>
    </submittedName>
</protein>
<dbReference type="EMBL" id="JBICBT010001204">
    <property type="protein sequence ID" value="KAL3078570.1"/>
    <property type="molecule type" value="Genomic_DNA"/>
</dbReference>
<feature type="transmembrane region" description="Helical" evidence="1">
    <location>
        <begin position="237"/>
        <end position="259"/>
    </location>
</feature>
<organism evidence="2 3">
    <name type="scientific">Heterodera trifolii</name>
    <dbReference type="NCBI Taxonomy" id="157864"/>
    <lineage>
        <taxon>Eukaryota</taxon>
        <taxon>Metazoa</taxon>
        <taxon>Ecdysozoa</taxon>
        <taxon>Nematoda</taxon>
        <taxon>Chromadorea</taxon>
        <taxon>Rhabditida</taxon>
        <taxon>Tylenchina</taxon>
        <taxon>Tylenchomorpha</taxon>
        <taxon>Tylenchoidea</taxon>
        <taxon>Heteroderidae</taxon>
        <taxon>Heteroderinae</taxon>
        <taxon>Heterodera</taxon>
    </lineage>
</organism>
<accession>A0ABD2IMR0</accession>
<evidence type="ECO:0000313" key="3">
    <source>
        <dbReference type="Proteomes" id="UP001620626"/>
    </source>
</evidence>
<comment type="caution">
    <text evidence="2">The sequence shown here is derived from an EMBL/GenBank/DDBJ whole genome shotgun (WGS) entry which is preliminary data.</text>
</comment>
<keyword evidence="1" id="KW-0472">Membrane</keyword>
<evidence type="ECO:0000256" key="1">
    <source>
        <dbReference type="SAM" id="Phobius"/>
    </source>
</evidence>
<dbReference type="AlphaFoldDB" id="A0ABD2IMR0"/>
<keyword evidence="1" id="KW-1133">Transmembrane helix</keyword>
<feature type="transmembrane region" description="Helical" evidence="1">
    <location>
        <begin position="20"/>
        <end position="45"/>
    </location>
</feature>
<evidence type="ECO:0000313" key="2">
    <source>
        <dbReference type="EMBL" id="KAL3078570.1"/>
    </source>
</evidence>
<feature type="transmembrane region" description="Helical" evidence="1">
    <location>
        <begin position="204"/>
        <end position="225"/>
    </location>
</feature>
<keyword evidence="3" id="KW-1185">Reference proteome</keyword>
<name>A0ABD2IMR0_9BILA</name>
<keyword evidence="1" id="KW-0812">Transmembrane</keyword>